<accession>A0A7S2ZMA4</accession>
<dbReference type="EMBL" id="HBHW01015558">
    <property type="protein sequence ID" value="CAE0043959.1"/>
    <property type="molecule type" value="Transcribed_RNA"/>
</dbReference>
<dbReference type="InterPro" id="IPR037229">
    <property type="entry name" value="Ribosomal_bL35_sf"/>
</dbReference>
<protein>
    <recommendedName>
        <fullName evidence="5">50S ribosomal protein L35</fullName>
    </recommendedName>
</protein>
<organism evidence="4">
    <name type="scientific">Rhodosorus marinus</name>
    <dbReference type="NCBI Taxonomy" id="101924"/>
    <lineage>
        <taxon>Eukaryota</taxon>
        <taxon>Rhodophyta</taxon>
        <taxon>Stylonematophyceae</taxon>
        <taxon>Stylonematales</taxon>
        <taxon>Stylonemataceae</taxon>
        <taxon>Rhodosorus</taxon>
    </lineage>
</organism>
<dbReference type="AlphaFoldDB" id="A0A7S2ZMA4"/>
<dbReference type="InterPro" id="IPR021137">
    <property type="entry name" value="Ribosomal_bL35-like"/>
</dbReference>
<dbReference type="GO" id="GO:1990904">
    <property type="term" value="C:ribonucleoprotein complex"/>
    <property type="evidence" value="ECO:0007669"/>
    <property type="project" value="UniProtKB-KW"/>
</dbReference>
<gene>
    <name evidence="4" type="ORF">RMAR00112_LOCUS11934</name>
</gene>
<evidence type="ECO:0008006" key="5">
    <source>
        <dbReference type="Google" id="ProtNLM"/>
    </source>
</evidence>
<evidence type="ECO:0000313" key="4">
    <source>
        <dbReference type="EMBL" id="CAE0043959.1"/>
    </source>
</evidence>
<keyword evidence="2" id="KW-0689">Ribosomal protein</keyword>
<evidence type="ECO:0000256" key="3">
    <source>
        <dbReference type="ARBA" id="ARBA00023274"/>
    </source>
</evidence>
<comment type="similarity">
    <text evidence="1">Belongs to the bacterial ribosomal protein bL35 family.</text>
</comment>
<proteinExistence type="inferred from homology"/>
<dbReference type="GO" id="GO:0005840">
    <property type="term" value="C:ribosome"/>
    <property type="evidence" value="ECO:0007669"/>
    <property type="project" value="UniProtKB-KW"/>
</dbReference>
<dbReference type="GO" id="GO:0003735">
    <property type="term" value="F:structural constituent of ribosome"/>
    <property type="evidence" value="ECO:0007669"/>
    <property type="project" value="InterPro"/>
</dbReference>
<name>A0A7S2ZMA4_9RHOD</name>
<sequence>MENRMLSRILRPFRSSGYALARSCLIDHGSSRSGMLGRGLSSFCGSAGLHSKPVLGSHGIAGLYTKLNRTGIQFREYSQSKKVRGVSAAIRMRFKITPTGKILRKKAGLVRKLMKKSGRRKRQNRGWHEVHKSDLRKVKRMFGLRGKGPWKKVRRSCAM</sequence>
<dbReference type="SUPFAM" id="SSF143034">
    <property type="entry name" value="L35p-like"/>
    <property type="match status" value="1"/>
</dbReference>
<dbReference type="Gene3D" id="4.10.410.60">
    <property type="match status" value="1"/>
</dbReference>
<evidence type="ECO:0000256" key="1">
    <source>
        <dbReference type="ARBA" id="ARBA00006598"/>
    </source>
</evidence>
<dbReference type="Pfam" id="PF01632">
    <property type="entry name" value="Ribosomal_L35p"/>
    <property type="match status" value="1"/>
</dbReference>
<dbReference type="GO" id="GO:0006412">
    <property type="term" value="P:translation"/>
    <property type="evidence" value="ECO:0007669"/>
    <property type="project" value="InterPro"/>
</dbReference>
<keyword evidence="3" id="KW-0687">Ribonucleoprotein</keyword>
<reference evidence="4" key="1">
    <citation type="submission" date="2021-01" db="EMBL/GenBank/DDBJ databases">
        <authorList>
            <person name="Corre E."/>
            <person name="Pelletier E."/>
            <person name="Niang G."/>
            <person name="Scheremetjew M."/>
            <person name="Finn R."/>
            <person name="Kale V."/>
            <person name="Holt S."/>
            <person name="Cochrane G."/>
            <person name="Meng A."/>
            <person name="Brown T."/>
            <person name="Cohen L."/>
        </authorList>
    </citation>
    <scope>NUCLEOTIDE SEQUENCE</scope>
    <source>
        <strain evidence="4">CCMP 769</strain>
    </source>
</reference>
<evidence type="ECO:0000256" key="2">
    <source>
        <dbReference type="ARBA" id="ARBA00022980"/>
    </source>
</evidence>